<keyword evidence="8" id="KW-1185">Reference proteome</keyword>
<gene>
    <name evidence="7" type="ORF">BJ085DRAFT_21673</name>
</gene>
<dbReference type="EMBL" id="ML002714">
    <property type="protein sequence ID" value="RKP36131.1"/>
    <property type="molecule type" value="Genomic_DNA"/>
</dbReference>
<keyword evidence="7" id="KW-0808">Transferase</keyword>
<dbReference type="InterPro" id="IPR011009">
    <property type="entry name" value="Kinase-like_dom_sf"/>
</dbReference>
<dbReference type="PROSITE" id="PS00107">
    <property type="entry name" value="PROTEIN_KINASE_ATP"/>
    <property type="match status" value="1"/>
</dbReference>
<keyword evidence="4" id="KW-0723">Serine/threonine-protein kinase</keyword>
<dbReference type="PANTHER" id="PTHR24346:SF110">
    <property type="entry name" value="NON-SPECIFIC SERINE_THREONINE PROTEIN KINASE"/>
    <property type="match status" value="1"/>
</dbReference>
<proteinExistence type="inferred from homology"/>
<dbReference type="GO" id="GO:0005737">
    <property type="term" value="C:cytoplasm"/>
    <property type="evidence" value="ECO:0007669"/>
    <property type="project" value="TreeGrafter"/>
</dbReference>
<dbReference type="STRING" id="215637.A0A4P9ZTG7"/>
<comment type="similarity">
    <text evidence="4">Belongs to the protein kinase superfamily.</text>
</comment>
<dbReference type="Proteomes" id="UP000268162">
    <property type="component" value="Unassembled WGS sequence"/>
</dbReference>
<dbReference type="InterPro" id="IPR017441">
    <property type="entry name" value="Protein_kinase_ATP_BS"/>
</dbReference>
<dbReference type="FunFam" id="1.10.510.10:FF:000571">
    <property type="entry name" value="Maternal embryonic leucine zipper kinase"/>
    <property type="match status" value="1"/>
</dbReference>
<dbReference type="Pfam" id="PF00069">
    <property type="entry name" value="Pkinase"/>
    <property type="match status" value="1"/>
</dbReference>
<dbReference type="PROSITE" id="PS00108">
    <property type="entry name" value="PROTEIN_KINASE_ST"/>
    <property type="match status" value="1"/>
</dbReference>
<dbReference type="InterPro" id="IPR000719">
    <property type="entry name" value="Prot_kinase_dom"/>
</dbReference>
<dbReference type="GO" id="GO:0005524">
    <property type="term" value="F:ATP binding"/>
    <property type="evidence" value="ECO:0007669"/>
    <property type="project" value="UniProtKB-UniRule"/>
</dbReference>
<sequence length="343" mass="37854">MGGSSSAFSRLGRSATTTGGYGRSNPVSRRGNPIASLVSPPDSSIMSPAFEFLSSLASSPTVSQLQPDDEGQVIGDRYVLGQLLGHGGFSIVREAVVLDPRQHTTQSFAVKIVRKDVGDERNNDCVQDHLQQEVALWRRLNHPHILRQLEVVNAPHATYIVSELCARGTLLQHITQHGTPGLTEADARPLFVQLAQALQYLHQRAGVAHHDLKLDNVLLDQDYHVKLADFGLSRPLLTPCHHAGGSLAYCSPEQARTSYPLCAASSDMWSLGVILYALVIGTLPFMDDYEPRLVMAILNRRLKKPYDHLSPALQELLDCLLCVDPSRRWNIDQVLQSEWCRSA</sequence>
<keyword evidence="2 3" id="KW-0067">ATP-binding</keyword>
<dbReference type="SMART" id="SM00220">
    <property type="entry name" value="S_TKc"/>
    <property type="match status" value="1"/>
</dbReference>
<evidence type="ECO:0000256" key="2">
    <source>
        <dbReference type="ARBA" id="ARBA00022840"/>
    </source>
</evidence>
<dbReference type="PROSITE" id="PS50011">
    <property type="entry name" value="PROTEIN_KINASE_DOM"/>
    <property type="match status" value="1"/>
</dbReference>
<feature type="binding site" evidence="3">
    <location>
        <position position="115"/>
    </location>
    <ligand>
        <name>ATP</name>
        <dbReference type="ChEBI" id="CHEBI:30616"/>
    </ligand>
</feature>
<evidence type="ECO:0000256" key="3">
    <source>
        <dbReference type="PROSITE-ProRule" id="PRU10141"/>
    </source>
</evidence>
<accession>A0A4P9ZTG7</accession>
<dbReference type="Gene3D" id="1.10.510.10">
    <property type="entry name" value="Transferase(Phosphotransferase) domain 1"/>
    <property type="match status" value="1"/>
</dbReference>
<evidence type="ECO:0000256" key="4">
    <source>
        <dbReference type="RuleBase" id="RU000304"/>
    </source>
</evidence>
<protein>
    <submittedName>
        <fullName evidence="7">Kinase-like domain-containing protein</fullName>
    </submittedName>
</protein>
<name>A0A4P9ZTG7_9FUNG</name>
<reference evidence="8" key="1">
    <citation type="journal article" date="2018" name="Nat. Microbiol.">
        <title>Leveraging single-cell genomics to expand the fungal tree of life.</title>
        <authorList>
            <person name="Ahrendt S.R."/>
            <person name="Quandt C.A."/>
            <person name="Ciobanu D."/>
            <person name="Clum A."/>
            <person name="Salamov A."/>
            <person name="Andreopoulos B."/>
            <person name="Cheng J.F."/>
            <person name="Woyke T."/>
            <person name="Pelin A."/>
            <person name="Henrissat B."/>
            <person name="Reynolds N.K."/>
            <person name="Benny G.L."/>
            <person name="Smith M.E."/>
            <person name="James T.Y."/>
            <person name="Grigoriev I.V."/>
        </authorList>
    </citation>
    <scope>NUCLEOTIDE SEQUENCE [LARGE SCALE GENOMIC DNA]</scope>
    <source>
        <strain evidence="8">RSA 468</strain>
    </source>
</reference>
<dbReference type="InterPro" id="IPR008271">
    <property type="entry name" value="Ser/Thr_kinase_AS"/>
</dbReference>
<keyword evidence="7" id="KW-0418">Kinase</keyword>
<dbReference type="SUPFAM" id="SSF56112">
    <property type="entry name" value="Protein kinase-like (PK-like)"/>
    <property type="match status" value="1"/>
</dbReference>
<evidence type="ECO:0000313" key="7">
    <source>
        <dbReference type="EMBL" id="RKP36131.1"/>
    </source>
</evidence>
<evidence type="ECO:0000256" key="1">
    <source>
        <dbReference type="ARBA" id="ARBA00022741"/>
    </source>
</evidence>
<dbReference type="AlphaFoldDB" id="A0A4P9ZTG7"/>
<evidence type="ECO:0000313" key="8">
    <source>
        <dbReference type="Proteomes" id="UP000268162"/>
    </source>
</evidence>
<evidence type="ECO:0000259" key="6">
    <source>
        <dbReference type="PROSITE" id="PS50011"/>
    </source>
</evidence>
<keyword evidence="1 3" id="KW-0547">Nucleotide-binding</keyword>
<dbReference type="GO" id="GO:0004674">
    <property type="term" value="F:protein serine/threonine kinase activity"/>
    <property type="evidence" value="ECO:0007669"/>
    <property type="project" value="UniProtKB-KW"/>
</dbReference>
<feature type="region of interest" description="Disordered" evidence="5">
    <location>
        <begin position="1"/>
        <end position="40"/>
    </location>
</feature>
<feature type="domain" description="Protein kinase" evidence="6">
    <location>
        <begin position="78"/>
        <end position="340"/>
    </location>
</feature>
<dbReference type="GO" id="GO:0035556">
    <property type="term" value="P:intracellular signal transduction"/>
    <property type="evidence" value="ECO:0007669"/>
    <property type="project" value="TreeGrafter"/>
</dbReference>
<organism evidence="7 8">
    <name type="scientific">Dimargaris cristalligena</name>
    <dbReference type="NCBI Taxonomy" id="215637"/>
    <lineage>
        <taxon>Eukaryota</taxon>
        <taxon>Fungi</taxon>
        <taxon>Fungi incertae sedis</taxon>
        <taxon>Zoopagomycota</taxon>
        <taxon>Kickxellomycotina</taxon>
        <taxon>Dimargaritomycetes</taxon>
        <taxon>Dimargaritales</taxon>
        <taxon>Dimargaritaceae</taxon>
        <taxon>Dimargaris</taxon>
    </lineage>
</organism>
<dbReference type="PANTHER" id="PTHR24346">
    <property type="entry name" value="MAP/MICROTUBULE AFFINITY-REGULATING KINASE"/>
    <property type="match status" value="1"/>
</dbReference>
<feature type="compositionally biased region" description="Polar residues" evidence="5">
    <location>
        <begin position="1"/>
        <end position="18"/>
    </location>
</feature>
<evidence type="ECO:0000256" key="5">
    <source>
        <dbReference type="SAM" id="MobiDB-lite"/>
    </source>
</evidence>